<dbReference type="EMBL" id="SLYC01000041">
    <property type="protein sequence ID" value="TCP98418.1"/>
    <property type="molecule type" value="Genomic_DNA"/>
</dbReference>
<sequence length="631" mass="71292">MIYKNLSKNKILIVTVVIFSFTIQFVFGQSFTDVSINHWAHNHINKLSQNNIIGGFPNATFKPNDSVSKVQMIVMIYNLVNRFDNVENIDRVVERQKYILDALRVDVYAPWAKNALAYALDAEIINYEELNRFFSQGTQTNATREEVSIYLSRALNKGKEYSKVIALPYIDTELIRASNVKYIDFLLNKGILNSNGDGYGRFNPNNTISRAEIASMLSKSFDYLVDNSHKNNLNNGINSDNRNVITEKKLTMKSGVIEFIDNNSILIKFDGNETKLFQRNTDVEIFVNGKKSIFNQLPLKQQANVTFTDEYKLVKIETTTSFIPDIEGIFNAVTPNVGFDLVVLRNGATNNTQTLKAYHRTKVQLDGANVSLNQLKSGDMIKLKVSGQDIDEIVATSKIKTYQGILQKRVESLQKPLITLNISGESITIEAKPDVRVRRNGGSNLVTNLKVGDVITLSTEYEKAVNIQATSVITRNVGRIEAINILKDSSSITILNDNKSETYNIDSSVYVKVNNIEKDLYDLRLDQIIEIVLENDEIIAIESRDDLNRTQINGTVSSIDIGSKYFVLEYLDRSTNKIVFKTVYYTNNTRITSSLAQVPISIYTLRVADQVFVIGDEKFNKFTADRVLLID</sequence>
<dbReference type="PROSITE" id="PS51272">
    <property type="entry name" value="SLH"/>
    <property type="match status" value="2"/>
</dbReference>
<evidence type="ECO:0000256" key="1">
    <source>
        <dbReference type="ARBA" id="ARBA00022737"/>
    </source>
</evidence>
<proteinExistence type="predicted"/>
<feature type="domain" description="SLH" evidence="2">
    <location>
        <begin position="27"/>
        <end position="90"/>
    </location>
</feature>
<dbReference type="PANTHER" id="PTHR43308">
    <property type="entry name" value="OUTER MEMBRANE PROTEIN ALPHA-RELATED"/>
    <property type="match status" value="1"/>
</dbReference>
<keyword evidence="1" id="KW-0677">Repeat</keyword>
<dbReference type="Proteomes" id="UP000295504">
    <property type="component" value="Unassembled WGS sequence"/>
</dbReference>
<protein>
    <submittedName>
        <fullName evidence="3">S-layer family protein</fullName>
    </submittedName>
</protein>
<dbReference type="InterPro" id="IPR051465">
    <property type="entry name" value="Cell_Envelope_Struct_Comp"/>
</dbReference>
<keyword evidence="4" id="KW-1185">Reference proteome</keyword>
<accession>A0A4R2TM38</accession>
<name>A0A4R2TM38_9FIRM</name>
<organism evidence="3 4">
    <name type="scientific">Serpentinicella alkaliphila</name>
    <dbReference type="NCBI Taxonomy" id="1734049"/>
    <lineage>
        <taxon>Bacteria</taxon>
        <taxon>Bacillati</taxon>
        <taxon>Bacillota</taxon>
        <taxon>Clostridia</taxon>
        <taxon>Peptostreptococcales</taxon>
        <taxon>Natronincolaceae</taxon>
        <taxon>Serpentinicella</taxon>
    </lineage>
</organism>
<dbReference type="InterPro" id="IPR001119">
    <property type="entry name" value="SLH_dom"/>
</dbReference>
<evidence type="ECO:0000259" key="2">
    <source>
        <dbReference type="PROSITE" id="PS51272"/>
    </source>
</evidence>
<reference evidence="3 4" key="1">
    <citation type="submission" date="2019-03" db="EMBL/GenBank/DDBJ databases">
        <title>Genomic Encyclopedia of Type Strains, Phase IV (KMG-IV): sequencing the most valuable type-strain genomes for metagenomic binning, comparative biology and taxonomic classification.</title>
        <authorList>
            <person name="Goeker M."/>
        </authorList>
    </citation>
    <scope>NUCLEOTIDE SEQUENCE [LARGE SCALE GENOMIC DNA]</scope>
    <source>
        <strain evidence="3 4">DSM 100013</strain>
    </source>
</reference>
<dbReference type="AlphaFoldDB" id="A0A4R2TM38"/>
<dbReference type="Pfam" id="PF00395">
    <property type="entry name" value="SLH"/>
    <property type="match status" value="2"/>
</dbReference>
<dbReference type="RefSeq" id="WP_165913753.1">
    <property type="nucleotide sequence ID" value="NZ_CP058648.1"/>
</dbReference>
<feature type="domain" description="SLH" evidence="2">
    <location>
        <begin position="166"/>
        <end position="231"/>
    </location>
</feature>
<evidence type="ECO:0000313" key="3">
    <source>
        <dbReference type="EMBL" id="TCP98418.1"/>
    </source>
</evidence>
<evidence type="ECO:0000313" key="4">
    <source>
        <dbReference type="Proteomes" id="UP000295504"/>
    </source>
</evidence>
<comment type="caution">
    <text evidence="3">The sequence shown here is derived from an EMBL/GenBank/DDBJ whole genome shotgun (WGS) entry which is preliminary data.</text>
</comment>
<gene>
    <name evidence="3" type="ORF">EDD79_104122</name>
</gene>